<dbReference type="Proteomes" id="UP001177021">
    <property type="component" value="Unassembled WGS sequence"/>
</dbReference>
<keyword evidence="2" id="KW-1185">Reference proteome</keyword>
<evidence type="ECO:0000313" key="2">
    <source>
        <dbReference type="Proteomes" id="UP001177021"/>
    </source>
</evidence>
<proteinExistence type="predicted"/>
<protein>
    <submittedName>
        <fullName evidence="1">Uncharacterized protein</fullName>
    </submittedName>
</protein>
<comment type="caution">
    <text evidence="1">The sequence shown here is derived from an EMBL/GenBank/DDBJ whole genome shotgun (WGS) entry which is preliminary data.</text>
</comment>
<name>A0ACB0L628_TRIPR</name>
<reference evidence="1" key="1">
    <citation type="submission" date="2023-10" db="EMBL/GenBank/DDBJ databases">
        <authorList>
            <person name="Rodriguez Cubillos JULIANA M."/>
            <person name="De Vega J."/>
        </authorList>
    </citation>
    <scope>NUCLEOTIDE SEQUENCE</scope>
</reference>
<gene>
    <name evidence="1" type="ORF">MILVUS5_LOCUS29238</name>
</gene>
<dbReference type="EMBL" id="CASHSV030000409">
    <property type="protein sequence ID" value="CAJ2663901.1"/>
    <property type="molecule type" value="Genomic_DNA"/>
</dbReference>
<evidence type="ECO:0000313" key="1">
    <source>
        <dbReference type="EMBL" id="CAJ2663901.1"/>
    </source>
</evidence>
<organism evidence="1 2">
    <name type="scientific">Trifolium pratense</name>
    <name type="common">Red clover</name>
    <dbReference type="NCBI Taxonomy" id="57577"/>
    <lineage>
        <taxon>Eukaryota</taxon>
        <taxon>Viridiplantae</taxon>
        <taxon>Streptophyta</taxon>
        <taxon>Embryophyta</taxon>
        <taxon>Tracheophyta</taxon>
        <taxon>Spermatophyta</taxon>
        <taxon>Magnoliopsida</taxon>
        <taxon>eudicotyledons</taxon>
        <taxon>Gunneridae</taxon>
        <taxon>Pentapetalae</taxon>
        <taxon>rosids</taxon>
        <taxon>fabids</taxon>
        <taxon>Fabales</taxon>
        <taxon>Fabaceae</taxon>
        <taxon>Papilionoideae</taxon>
        <taxon>50 kb inversion clade</taxon>
        <taxon>NPAAA clade</taxon>
        <taxon>Hologalegina</taxon>
        <taxon>IRL clade</taxon>
        <taxon>Trifolieae</taxon>
        <taxon>Trifolium</taxon>
    </lineage>
</organism>
<accession>A0ACB0L628</accession>
<sequence>MSSLIFIFLVVLVLHVVLAREIRRNEEIISFDQNYKVTWGDNHVMSINQGKEIQLTMDYSSGSGFASKITYGSGLFHMRIKVPGRDSAGVVTAYYLNSQGNSHDELDFEFLGNREGKPYTLQTNVYANGEGSREQRINLWFDPTTDFHDYKILWNPHQIVFYVDNIPIRVYKNNSNIGVGYPTKSMQIIASLWNGDWATDGGQTKINWTYAPFKANFQGFDVSGCQSQSLNIDQNCVSNSYWWNDKKYWQLDLIAQKQYENVKQKYMNYDYCKDRQRYPIAPLECLH</sequence>